<dbReference type="Proteomes" id="UP001168821">
    <property type="component" value="Unassembled WGS sequence"/>
</dbReference>
<dbReference type="EMBL" id="JALNTZ010000003">
    <property type="protein sequence ID" value="KAJ3658810.1"/>
    <property type="molecule type" value="Genomic_DNA"/>
</dbReference>
<evidence type="ECO:0000313" key="1">
    <source>
        <dbReference type="EMBL" id="KAJ3658810.1"/>
    </source>
</evidence>
<evidence type="ECO:0000313" key="2">
    <source>
        <dbReference type="Proteomes" id="UP001168821"/>
    </source>
</evidence>
<name>A0AA38INR2_9CUCU</name>
<organism evidence="1 2">
    <name type="scientific">Zophobas morio</name>
    <dbReference type="NCBI Taxonomy" id="2755281"/>
    <lineage>
        <taxon>Eukaryota</taxon>
        <taxon>Metazoa</taxon>
        <taxon>Ecdysozoa</taxon>
        <taxon>Arthropoda</taxon>
        <taxon>Hexapoda</taxon>
        <taxon>Insecta</taxon>
        <taxon>Pterygota</taxon>
        <taxon>Neoptera</taxon>
        <taxon>Endopterygota</taxon>
        <taxon>Coleoptera</taxon>
        <taxon>Polyphaga</taxon>
        <taxon>Cucujiformia</taxon>
        <taxon>Tenebrionidae</taxon>
        <taxon>Zophobas</taxon>
    </lineage>
</organism>
<keyword evidence="2" id="KW-1185">Reference proteome</keyword>
<comment type="caution">
    <text evidence="1">The sequence shown here is derived from an EMBL/GenBank/DDBJ whole genome shotgun (WGS) entry which is preliminary data.</text>
</comment>
<accession>A0AA38INR2</accession>
<proteinExistence type="predicted"/>
<reference evidence="1" key="1">
    <citation type="journal article" date="2023" name="G3 (Bethesda)">
        <title>Whole genome assemblies of Zophobas morio and Tenebrio molitor.</title>
        <authorList>
            <person name="Kaur S."/>
            <person name="Stinson S.A."/>
            <person name="diCenzo G.C."/>
        </authorList>
    </citation>
    <scope>NUCLEOTIDE SEQUENCE</scope>
    <source>
        <strain evidence="1">QUZm001</strain>
    </source>
</reference>
<dbReference type="AlphaFoldDB" id="A0AA38INR2"/>
<sequence>MCLNVLVYYLHYVFVHDWCVILNNLVEFLVQSYIATKRVLGVLEVRETDLLRSHERFACRLTKSQQETQRHKIPSPSFLDLLTGWVCFKSWGGGDAEVVI</sequence>
<gene>
    <name evidence="1" type="ORF">Zmor_010531</name>
</gene>
<protein>
    <submittedName>
        <fullName evidence="1">Uncharacterized protein</fullName>
    </submittedName>
</protein>